<protein>
    <submittedName>
        <fullName evidence="1">Pol Polyprotein</fullName>
    </submittedName>
</protein>
<accession>A0A225V6B2</accession>
<reference evidence="2" key="1">
    <citation type="submission" date="2017-03" db="EMBL/GenBank/DDBJ databases">
        <title>Phytopthora megakarya and P. palmivora, two closely related causual agents of cacao black pod achieved similar genome size and gene model numbers by different mechanisms.</title>
        <authorList>
            <person name="Ali S."/>
            <person name="Shao J."/>
            <person name="Larry D.J."/>
            <person name="Kronmiller B."/>
            <person name="Shen D."/>
            <person name="Strem M.D."/>
            <person name="Melnick R.L."/>
            <person name="Guiltinan M.J."/>
            <person name="Tyler B.M."/>
            <person name="Meinhardt L.W."/>
            <person name="Bailey B.A."/>
        </authorList>
    </citation>
    <scope>NUCLEOTIDE SEQUENCE [LARGE SCALE GENOMIC DNA]</scope>
    <source>
        <strain evidence="2">zdho120</strain>
    </source>
</reference>
<evidence type="ECO:0000313" key="1">
    <source>
        <dbReference type="EMBL" id="OWZ00644.1"/>
    </source>
</evidence>
<sequence length="135" mass="15736">MALNKHNMTPTVGGVRRMESHEIVKYLGIPFGHQVTNEQMLAALTTRFYRGFVVWGRRARTVQGRLLIVRTVILSTLWHFTPHVTIPTSVINQWQQMVNKLILSRKFDPESKFIQLAKSDLAYLPRKKEDFNYPI</sequence>
<dbReference type="OrthoDB" id="161877at2759"/>
<keyword evidence="2" id="KW-1185">Reference proteome</keyword>
<dbReference type="AlphaFoldDB" id="A0A225V6B2"/>
<dbReference type="EMBL" id="NBNE01007450">
    <property type="protein sequence ID" value="OWZ00644.1"/>
    <property type="molecule type" value="Genomic_DNA"/>
</dbReference>
<proteinExistence type="predicted"/>
<organism evidence="1 2">
    <name type="scientific">Phytophthora megakarya</name>
    <dbReference type="NCBI Taxonomy" id="4795"/>
    <lineage>
        <taxon>Eukaryota</taxon>
        <taxon>Sar</taxon>
        <taxon>Stramenopiles</taxon>
        <taxon>Oomycota</taxon>
        <taxon>Peronosporomycetes</taxon>
        <taxon>Peronosporales</taxon>
        <taxon>Peronosporaceae</taxon>
        <taxon>Phytophthora</taxon>
    </lineage>
</organism>
<evidence type="ECO:0000313" key="2">
    <source>
        <dbReference type="Proteomes" id="UP000198211"/>
    </source>
</evidence>
<comment type="caution">
    <text evidence="1">The sequence shown here is derived from an EMBL/GenBank/DDBJ whole genome shotgun (WGS) entry which is preliminary data.</text>
</comment>
<gene>
    <name evidence="1" type="ORF">PHMEG_00028121</name>
</gene>
<dbReference type="Proteomes" id="UP000198211">
    <property type="component" value="Unassembled WGS sequence"/>
</dbReference>
<name>A0A225V6B2_9STRA</name>